<dbReference type="GO" id="GO:0006355">
    <property type="term" value="P:regulation of DNA-templated transcription"/>
    <property type="evidence" value="ECO:0007669"/>
    <property type="project" value="InterPro"/>
</dbReference>
<dbReference type="AlphaFoldDB" id="A0AA43RL43"/>
<keyword evidence="2 5" id="KW-0808">Transferase</keyword>
<dbReference type="GO" id="GO:0001510">
    <property type="term" value="P:RNA methylation"/>
    <property type="evidence" value="ECO:0007669"/>
    <property type="project" value="InterPro"/>
</dbReference>
<evidence type="ECO:0000256" key="1">
    <source>
        <dbReference type="ARBA" id="ARBA00022603"/>
    </source>
</evidence>
<dbReference type="PRINTS" id="PR02008">
    <property type="entry name" value="RCMTFAMILY"/>
</dbReference>
<keyword evidence="9" id="KW-1185">Reference proteome</keyword>
<dbReference type="InterPro" id="IPR035926">
    <property type="entry name" value="NusB-like_sf"/>
</dbReference>
<evidence type="ECO:0000259" key="7">
    <source>
        <dbReference type="PROSITE" id="PS51686"/>
    </source>
</evidence>
<feature type="active site" description="Nucleophile" evidence="5">
    <location>
        <position position="353"/>
    </location>
</feature>
<dbReference type="InterPro" id="IPR049560">
    <property type="entry name" value="MeTrfase_RsmB-F_NOP2_cat"/>
</dbReference>
<organism evidence="8 9">
    <name type="scientific">Phoenicibacter congonensis</name>
    <dbReference type="NCBI Taxonomy" id="1944646"/>
    <lineage>
        <taxon>Bacteria</taxon>
        <taxon>Bacillati</taxon>
        <taxon>Actinomycetota</taxon>
        <taxon>Coriobacteriia</taxon>
        <taxon>Eggerthellales</taxon>
        <taxon>Eggerthellaceae</taxon>
        <taxon>Phoenicibacter</taxon>
    </lineage>
</organism>
<dbReference type="Pfam" id="PF01189">
    <property type="entry name" value="Methyltr_RsmB-F"/>
    <property type="match status" value="1"/>
</dbReference>
<dbReference type="InterPro" id="IPR006027">
    <property type="entry name" value="NusB_RsmB_TIM44"/>
</dbReference>
<keyword evidence="6" id="KW-0175">Coiled coil</keyword>
<gene>
    <name evidence="8" type="ORF">Q3982_07620</name>
</gene>
<dbReference type="InterPro" id="IPR023267">
    <property type="entry name" value="RCMT"/>
</dbReference>
<evidence type="ECO:0000256" key="4">
    <source>
        <dbReference type="ARBA" id="ARBA00022884"/>
    </source>
</evidence>
<dbReference type="GO" id="GO:0003723">
    <property type="term" value="F:RNA binding"/>
    <property type="evidence" value="ECO:0007669"/>
    <property type="project" value="UniProtKB-UniRule"/>
</dbReference>
<evidence type="ECO:0000256" key="3">
    <source>
        <dbReference type="ARBA" id="ARBA00022691"/>
    </source>
</evidence>
<dbReference type="SUPFAM" id="SSF53335">
    <property type="entry name" value="S-adenosyl-L-methionine-dependent methyltransferases"/>
    <property type="match status" value="1"/>
</dbReference>
<evidence type="ECO:0000313" key="8">
    <source>
        <dbReference type="EMBL" id="MDO4842525.1"/>
    </source>
</evidence>
<protein>
    <submittedName>
        <fullName evidence="8">Transcription antitermination factor NusB</fullName>
    </submittedName>
</protein>
<dbReference type="PROSITE" id="PS51686">
    <property type="entry name" value="SAM_MT_RSMB_NOP"/>
    <property type="match status" value="1"/>
</dbReference>
<name>A0AA43RL43_9ACTN</name>
<dbReference type="SUPFAM" id="SSF48013">
    <property type="entry name" value="NusB-like"/>
    <property type="match status" value="1"/>
</dbReference>
<dbReference type="PANTHER" id="PTHR22807:SF53">
    <property type="entry name" value="RIBOSOMAL RNA SMALL SUBUNIT METHYLTRANSFERASE B-RELATED"/>
    <property type="match status" value="1"/>
</dbReference>
<dbReference type="InterPro" id="IPR029063">
    <property type="entry name" value="SAM-dependent_MTases_sf"/>
</dbReference>
<dbReference type="GO" id="GO:0008173">
    <property type="term" value="F:RNA methyltransferase activity"/>
    <property type="evidence" value="ECO:0007669"/>
    <property type="project" value="InterPro"/>
</dbReference>
<comment type="similarity">
    <text evidence="5">Belongs to the class I-like SAM-binding methyltransferase superfamily. RsmB/NOP family.</text>
</comment>
<dbReference type="PANTHER" id="PTHR22807">
    <property type="entry name" value="NOP2 YEAST -RELATED NOL1/NOP2/FMU SUN DOMAIN-CONTAINING"/>
    <property type="match status" value="1"/>
</dbReference>
<dbReference type="InterPro" id="IPR001678">
    <property type="entry name" value="MeTrfase_RsmB-F_NOP2_dom"/>
</dbReference>
<evidence type="ECO:0000256" key="2">
    <source>
        <dbReference type="ARBA" id="ARBA00022679"/>
    </source>
</evidence>
<evidence type="ECO:0000256" key="6">
    <source>
        <dbReference type="SAM" id="Coils"/>
    </source>
</evidence>
<comment type="caution">
    <text evidence="8">The sequence shown here is derived from an EMBL/GenBank/DDBJ whole genome shotgun (WGS) entry which is preliminary data.</text>
</comment>
<reference evidence="8" key="1">
    <citation type="submission" date="2023-07" db="EMBL/GenBank/DDBJ databases">
        <title>Between Cages and Wild: Unraveling the Impact of Captivity on Animal Microbiomes and Antimicrobial Resistance.</title>
        <authorList>
            <person name="Schmartz G.P."/>
            <person name="Rehner J."/>
            <person name="Schuff M.J."/>
            <person name="Becker S.L."/>
            <person name="Kravczyk M."/>
            <person name="Gurevich A."/>
            <person name="Francke R."/>
            <person name="Mueller R."/>
            <person name="Keller V."/>
            <person name="Keller A."/>
        </authorList>
    </citation>
    <scope>NUCLEOTIDE SEQUENCE</scope>
    <source>
        <strain evidence="8">S12M_St_49</strain>
    </source>
</reference>
<feature type="coiled-coil region" evidence="6">
    <location>
        <begin position="249"/>
        <end position="276"/>
    </location>
</feature>
<sequence length="401" mass="44115">MAKLSAARKCALRTQITARDRNVYPTHVVYEICDHANLTEADRNFCVLLVRGVASYQITLDWAIDNALDKKPKMSAKVRDALRISTYELLFMKKDAHVVVSQGVELVKSIAKNAAGLGNAILHKVAEMELPDDFALQNGFPAWLFDYLCELYGEEGAKNFVHLSNDEPKLQFVANFLKPSKEPIVGVSAAIKAAKQGNVIIADKSAQAIAEEVALAMKQFGLQSLLEVGAGRGTKTALIESFLASIGHKISVHDVLDNAESRLQKLQEKCDISDFQVTNVICEDATTVSLNKKYDFVFIDAPCTGLGTLRRHPEIKSRITEQEILDSAKLQLAILKNTSKFVSSDGLIFYSTCSVAKEENEGVIEKFLSSDAGKSFVLDHTVRQANLTNVTDAHYCACLKK</sequence>
<dbReference type="Gene3D" id="1.10.940.10">
    <property type="entry name" value="NusB-like"/>
    <property type="match status" value="1"/>
</dbReference>
<dbReference type="Proteomes" id="UP001168575">
    <property type="component" value="Unassembled WGS sequence"/>
</dbReference>
<feature type="binding site" evidence="5">
    <location>
        <position position="254"/>
    </location>
    <ligand>
        <name>S-adenosyl-L-methionine</name>
        <dbReference type="ChEBI" id="CHEBI:59789"/>
    </ligand>
</feature>
<comment type="caution">
    <text evidence="5">Lacks conserved residue(s) required for the propagation of feature annotation.</text>
</comment>
<feature type="domain" description="SAM-dependent MTase RsmB/NOP-type" evidence="7">
    <location>
        <begin position="132"/>
        <end position="401"/>
    </location>
</feature>
<dbReference type="Pfam" id="PF01029">
    <property type="entry name" value="NusB"/>
    <property type="match status" value="1"/>
</dbReference>
<evidence type="ECO:0000313" key="9">
    <source>
        <dbReference type="Proteomes" id="UP001168575"/>
    </source>
</evidence>
<dbReference type="Gene3D" id="3.40.50.150">
    <property type="entry name" value="Vaccinia Virus protein VP39"/>
    <property type="match status" value="1"/>
</dbReference>
<evidence type="ECO:0000256" key="5">
    <source>
        <dbReference type="PROSITE-ProRule" id="PRU01023"/>
    </source>
</evidence>
<accession>A0AA43RL43</accession>
<keyword evidence="4 5" id="KW-0694">RNA-binding</keyword>
<keyword evidence="1 5" id="KW-0489">Methyltransferase</keyword>
<feature type="binding site" evidence="5">
    <location>
        <position position="300"/>
    </location>
    <ligand>
        <name>S-adenosyl-L-methionine</name>
        <dbReference type="ChEBI" id="CHEBI:59789"/>
    </ligand>
</feature>
<dbReference type="EMBL" id="JAUMVS010000202">
    <property type="protein sequence ID" value="MDO4842525.1"/>
    <property type="molecule type" value="Genomic_DNA"/>
</dbReference>
<keyword evidence="3 5" id="KW-0949">S-adenosyl-L-methionine</keyword>
<proteinExistence type="inferred from homology"/>